<dbReference type="Proteomes" id="UP000266673">
    <property type="component" value="Unassembled WGS sequence"/>
</dbReference>
<sequence>MTVIYPLKSLKFKYLGHLGSNIKLRANYFVSGLIRFSKSGKMIIEATDVDYLKTSTINVSLSESSSLATPNTPSIIDFIDNDLNPDKTLSSEDSTKPFKTSNIDVENDTLYALENNNPESNNEEDLCDEVEEDEKLQSKKRKGNTTGTQKEKGKKVKK</sequence>
<proteinExistence type="predicted"/>
<name>A0A397VBM8_9GLOM</name>
<feature type="compositionally biased region" description="Acidic residues" evidence="1">
    <location>
        <begin position="121"/>
        <end position="134"/>
    </location>
</feature>
<reference evidence="2 3" key="1">
    <citation type="submission" date="2018-06" db="EMBL/GenBank/DDBJ databases">
        <title>Comparative genomics reveals the genomic features of Rhizophagus irregularis, R. cerebriforme, R. diaphanum and Gigaspora rosea, and their symbiotic lifestyle signature.</title>
        <authorList>
            <person name="Morin E."/>
            <person name="San Clemente H."/>
            <person name="Chen E.C.H."/>
            <person name="De La Providencia I."/>
            <person name="Hainaut M."/>
            <person name="Kuo A."/>
            <person name="Kohler A."/>
            <person name="Murat C."/>
            <person name="Tang N."/>
            <person name="Roy S."/>
            <person name="Loubradou J."/>
            <person name="Henrissat B."/>
            <person name="Grigoriev I.V."/>
            <person name="Corradi N."/>
            <person name="Roux C."/>
            <person name="Martin F.M."/>
        </authorList>
    </citation>
    <scope>NUCLEOTIDE SEQUENCE [LARGE SCALE GENOMIC DNA]</scope>
    <source>
        <strain evidence="2 3">DAOM 194757</strain>
    </source>
</reference>
<organism evidence="2 3">
    <name type="scientific">Gigaspora rosea</name>
    <dbReference type="NCBI Taxonomy" id="44941"/>
    <lineage>
        <taxon>Eukaryota</taxon>
        <taxon>Fungi</taxon>
        <taxon>Fungi incertae sedis</taxon>
        <taxon>Mucoromycota</taxon>
        <taxon>Glomeromycotina</taxon>
        <taxon>Glomeromycetes</taxon>
        <taxon>Diversisporales</taxon>
        <taxon>Gigasporaceae</taxon>
        <taxon>Gigaspora</taxon>
    </lineage>
</organism>
<comment type="caution">
    <text evidence="2">The sequence shown here is derived from an EMBL/GenBank/DDBJ whole genome shotgun (WGS) entry which is preliminary data.</text>
</comment>
<gene>
    <name evidence="2" type="ORF">C2G38_2035695</name>
</gene>
<evidence type="ECO:0000313" key="3">
    <source>
        <dbReference type="Proteomes" id="UP000266673"/>
    </source>
</evidence>
<accession>A0A397VBM8</accession>
<dbReference type="EMBL" id="QKWP01000447">
    <property type="protein sequence ID" value="RIB19894.1"/>
    <property type="molecule type" value="Genomic_DNA"/>
</dbReference>
<feature type="region of interest" description="Disordered" evidence="1">
    <location>
        <begin position="86"/>
        <end position="158"/>
    </location>
</feature>
<evidence type="ECO:0000256" key="1">
    <source>
        <dbReference type="SAM" id="MobiDB-lite"/>
    </source>
</evidence>
<evidence type="ECO:0000313" key="2">
    <source>
        <dbReference type="EMBL" id="RIB19894.1"/>
    </source>
</evidence>
<protein>
    <submittedName>
        <fullName evidence="2">Uncharacterized protein</fullName>
    </submittedName>
</protein>
<dbReference type="AlphaFoldDB" id="A0A397VBM8"/>
<keyword evidence="3" id="KW-1185">Reference proteome</keyword>